<organism evidence="2 3">
    <name type="scientific">Hoeflea marina</name>
    <dbReference type="NCBI Taxonomy" id="274592"/>
    <lineage>
        <taxon>Bacteria</taxon>
        <taxon>Pseudomonadati</taxon>
        <taxon>Pseudomonadota</taxon>
        <taxon>Alphaproteobacteria</taxon>
        <taxon>Hyphomicrobiales</taxon>
        <taxon>Rhizobiaceae</taxon>
        <taxon>Hoeflea</taxon>
    </lineage>
</organism>
<name>A0A317PCH4_9HYPH</name>
<feature type="transmembrane region" description="Helical" evidence="1">
    <location>
        <begin position="20"/>
        <end position="42"/>
    </location>
</feature>
<dbReference type="InterPro" id="IPR008620">
    <property type="entry name" value="FixH"/>
</dbReference>
<dbReference type="Proteomes" id="UP000246352">
    <property type="component" value="Unassembled WGS sequence"/>
</dbReference>
<protein>
    <submittedName>
        <fullName evidence="2">Nitrogen fixation protein FixH</fullName>
    </submittedName>
</protein>
<reference evidence="2 3" key="1">
    <citation type="submission" date="2018-05" db="EMBL/GenBank/DDBJ databases">
        <title>Genomic Encyclopedia of Type Strains, Phase IV (KMG-IV): sequencing the most valuable type-strain genomes for metagenomic binning, comparative biology and taxonomic classification.</title>
        <authorList>
            <person name="Goeker M."/>
        </authorList>
    </citation>
    <scope>NUCLEOTIDE SEQUENCE [LARGE SCALE GENOMIC DNA]</scope>
    <source>
        <strain evidence="2 3">DSM 16791</strain>
    </source>
</reference>
<dbReference type="OrthoDB" id="1495896at2"/>
<dbReference type="PIRSF" id="PIRSF011386">
    <property type="entry name" value="FixH"/>
    <property type="match status" value="1"/>
</dbReference>
<keyword evidence="1" id="KW-1133">Transmembrane helix</keyword>
<dbReference type="EMBL" id="QGTR01000012">
    <property type="protein sequence ID" value="PWV95359.1"/>
    <property type="molecule type" value="Genomic_DNA"/>
</dbReference>
<evidence type="ECO:0000313" key="2">
    <source>
        <dbReference type="EMBL" id="PWV95359.1"/>
    </source>
</evidence>
<evidence type="ECO:0000256" key="1">
    <source>
        <dbReference type="SAM" id="Phobius"/>
    </source>
</evidence>
<evidence type="ECO:0000313" key="3">
    <source>
        <dbReference type="Proteomes" id="UP000246352"/>
    </source>
</evidence>
<dbReference type="RefSeq" id="WP_110034572.1">
    <property type="nucleotide sequence ID" value="NZ_QGTR01000012.1"/>
</dbReference>
<keyword evidence="1" id="KW-0812">Transmembrane</keyword>
<dbReference type="InterPro" id="IPR018037">
    <property type="entry name" value="FixH_proteobacterial"/>
</dbReference>
<dbReference type="AlphaFoldDB" id="A0A317PCH4"/>
<gene>
    <name evidence="2" type="ORF">DFR52_11210</name>
</gene>
<keyword evidence="1" id="KW-0472">Membrane</keyword>
<sequence>MTMTLTAFFRPKQFTGYHMLATIVTFFAVIIGVNLVMASYAISTWTGLVVPNTYIASQEFNGKAAESRAISALGYQGEIASGPDGFTFALSDKAGDPVTADAVLVAFNRPVGAVGDHTMTLTPRGEGVFAAPGKLVEGEWIAHVSAVLDGATIYRAAYRIHTLADGSLRQ</sequence>
<dbReference type="Pfam" id="PF05751">
    <property type="entry name" value="FixH"/>
    <property type="match status" value="1"/>
</dbReference>
<comment type="caution">
    <text evidence="2">The sequence shown here is derived from an EMBL/GenBank/DDBJ whole genome shotgun (WGS) entry which is preliminary data.</text>
</comment>
<keyword evidence="3" id="KW-1185">Reference proteome</keyword>
<proteinExistence type="predicted"/>
<accession>A0A317PCH4</accession>